<organism evidence="2 3">
    <name type="scientific">Clytia hemisphaerica</name>
    <dbReference type="NCBI Taxonomy" id="252671"/>
    <lineage>
        <taxon>Eukaryota</taxon>
        <taxon>Metazoa</taxon>
        <taxon>Cnidaria</taxon>
        <taxon>Hydrozoa</taxon>
        <taxon>Hydroidolina</taxon>
        <taxon>Leptothecata</taxon>
        <taxon>Obeliida</taxon>
        <taxon>Clytiidae</taxon>
        <taxon>Clytia</taxon>
    </lineage>
</organism>
<proteinExistence type="predicted"/>
<dbReference type="OrthoDB" id="69177at2759"/>
<feature type="compositionally biased region" description="Acidic residues" evidence="1">
    <location>
        <begin position="749"/>
        <end position="777"/>
    </location>
</feature>
<accession>A0A7M5UF35</accession>
<name>A0A7M5UF35_9CNID</name>
<reference evidence="2" key="1">
    <citation type="submission" date="2021-01" db="UniProtKB">
        <authorList>
            <consortium name="EnsemblMetazoa"/>
        </authorList>
    </citation>
    <scope>IDENTIFICATION</scope>
</reference>
<protein>
    <submittedName>
        <fullName evidence="2">Uncharacterized protein</fullName>
    </submittedName>
</protein>
<evidence type="ECO:0000313" key="2">
    <source>
        <dbReference type="EnsemblMetazoa" id="CLYHEMP009785.1"/>
    </source>
</evidence>
<feature type="region of interest" description="Disordered" evidence="1">
    <location>
        <begin position="749"/>
        <end position="784"/>
    </location>
</feature>
<dbReference type="Proteomes" id="UP000594262">
    <property type="component" value="Unplaced"/>
</dbReference>
<dbReference type="AlphaFoldDB" id="A0A7M5UF35"/>
<dbReference type="EnsemblMetazoa" id="CLYHEMT009785.1">
    <property type="protein sequence ID" value="CLYHEMP009785.1"/>
    <property type="gene ID" value="CLYHEMG009785"/>
</dbReference>
<sequence length="925" mass="108735">MAENNLIMKKLWVRNESMFHNIRFYHAHTQAVDMIGKPYLMTDTPLKYTGDDQRIFHLLDETVTPLPNSTTLTQLGDGVLQSTEPIYSTSQCSEMLTRLENLDNELGLVCNKTYRKTAIIHDKPFVDMLWCSLEANFNAHRKETKMLGFDTLRGNWMPCGLHHGLTLHRHNDYWRFNLHANRPQIDGQFCPDTDHRSLYTCLIFLNSDFEEGEIEFFIPNDYFNSIERRNKTNKQLIAAYESANCLQTFTYKPKAGDVLLIRQDTIYHHLNLSRGTEDQKWFLKCDLMFDRTGDEKFQWSIPAEEKMSHDSCVSSFRGNQYEEFTDQIRSCLAAGKEVSDEYASDIPDERYLYDRMESILNTKYTYPVISQPEAKTNSETMISDSENQVDQPLIEKCKVFLPDHVWLRIFEHLPASDCRHLTKAFPELVTIYKMMLKRAVFVPELCHHNGVSTEFTFKNSTKIEKDLSKAALLSTIYSLILLGNVDRDLHYLILFHPELKTAEEIALEEILHCVFTYSPLPDGDVFLVRQQDADERKPLRDLFHSVDRRFMSANYAMEYFGIDVHSERKCCFEITKEYDDVDLSQYEDQSRTRQQLLYKDCERDLQVKGVQRMFTRWDNCFLLFKNEKDRNGESVERKHYEFSMGLAPKETLLAIQRQQVLSKSHHEEDADFLAFPFEFVERQRGMAKNCPSALVVRKLEKSVQIERRDYCVCFPGDEEISWKLSNNCSTYVFNRFILRNGLLEKYEIEEDDSWPDPDSESSDSERSDDDSENEEDNNPIKKNSSFDGFSHCQYYGDQCLNRMLMMERLRSYYPNKNDDDLEIEHFFITLPGVKRIEDVPHPRRRNGCESWRMDRQPMENFEEPCDFCFPFDFKITNYVDITSYPAIGHIHMAIVREDDLFRVFMSFGNMLGLHANEKSTPHYHG</sequence>
<keyword evidence="3" id="KW-1185">Reference proteome</keyword>
<evidence type="ECO:0000313" key="3">
    <source>
        <dbReference type="Proteomes" id="UP000594262"/>
    </source>
</evidence>
<evidence type="ECO:0000256" key="1">
    <source>
        <dbReference type="SAM" id="MobiDB-lite"/>
    </source>
</evidence>